<gene>
    <name evidence="2" type="ORF">TRITD_7Av1G271730</name>
</gene>
<name>A0A9R1BVE9_TRITD</name>
<dbReference type="Pfam" id="PF25019">
    <property type="entry name" value="LRR_R13L1-DRL21"/>
    <property type="match status" value="1"/>
</dbReference>
<dbReference type="Gene3D" id="3.80.10.10">
    <property type="entry name" value="Ribonuclease Inhibitor"/>
    <property type="match status" value="4"/>
</dbReference>
<protein>
    <recommendedName>
        <fullName evidence="1">R13L1/DRL21-like LRR repeat region domain-containing protein</fullName>
    </recommendedName>
</protein>
<dbReference type="PANTHER" id="PTHR47186">
    <property type="entry name" value="LEUCINE-RICH REPEAT-CONTAINING PROTEIN 57"/>
    <property type="match status" value="1"/>
</dbReference>
<dbReference type="Gramene" id="TRITD7Av1G271730.1">
    <property type="protein sequence ID" value="TRITD7Av1G271730.1"/>
    <property type="gene ID" value="TRITD7Av1G271730"/>
</dbReference>
<accession>A0A9R1BVE9</accession>
<sequence length="592" mass="66378">MYNLQTLNLSGCIYLGGLPRQLKYMTTLRHLYTHGCSQLKSMPRELGKLTCLQTLTCFVAGSEPDYSNVGELGKLNLGGQLELQNLENVTAKDAAVANLVNKELRDLTLRWSAGETEDDSRVLENLKPHDGLHAIRIHFYGSTTFPTWVAMLQNIVEIHLFDCRKLQWLFSHDCDTTFAFPKLKHLTLEGLVCLERWWEIGNGGMQEEIMFPLLEKLLIEDCKKLTALPGQPTFPNLQEAIILDCPRLTTVAKSPKLSLLLIAGREDQLLLWVARHMTSLAELTLFCRKDNTETTLAAAEDGFKEVVDGKEEWNGHDLPLAVLKLCHFKSVLPGMFACFVHLQDLSIMSCDALVHWPEREFQALVSLKRLEIKYCSNLTGYAPAEPSTSAETSQLLPCLEYMYISDCNSLVEVFNISASLRYIEICCCSKLESPFGRRLQQGQLAPWIHQGSSSVLEVSSSSSPRAGPKHLQVNLRRCAGLTGLLHLPPSLKRIAISYCDGLTSLEAPSGVLSWLESLQLYECNTLSSLPDAQAYSSLRCLDIDDCPGLKTLPASLQQRLGSLEWERIDAHHYGNKPVLLKPKTWKYAIRKD</sequence>
<reference evidence="2 3" key="1">
    <citation type="submission" date="2017-09" db="EMBL/GenBank/DDBJ databases">
        <authorList>
            <consortium name="International Durum Wheat Genome Sequencing Consortium (IDWGSC)"/>
            <person name="Milanesi L."/>
        </authorList>
    </citation>
    <scope>NUCLEOTIDE SEQUENCE [LARGE SCALE GENOMIC DNA]</scope>
    <source>
        <strain evidence="3">cv. Svevo</strain>
    </source>
</reference>
<dbReference type="EMBL" id="LT934123">
    <property type="protein sequence ID" value="VAI81388.1"/>
    <property type="molecule type" value="Genomic_DNA"/>
</dbReference>
<dbReference type="SUPFAM" id="SSF52058">
    <property type="entry name" value="L domain-like"/>
    <property type="match status" value="2"/>
</dbReference>
<evidence type="ECO:0000313" key="2">
    <source>
        <dbReference type="EMBL" id="VAI81388.1"/>
    </source>
</evidence>
<dbReference type="OMA" id="WERIDAH"/>
<dbReference type="AlphaFoldDB" id="A0A9R1BVE9"/>
<dbReference type="InterPro" id="IPR056789">
    <property type="entry name" value="LRR_R13L1-DRL21"/>
</dbReference>
<dbReference type="PANTHER" id="PTHR47186:SF64">
    <property type="entry name" value="NB-ARC DOMAIN-CONTAINING PROTEIN"/>
    <property type="match status" value="1"/>
</dbReference>
<dbReference type="Proteomes" id="UP000324705">
    <property type="component" value="Chromosome 7A"/>
</dbReference>
<evidence type="ECO:0000313" key="3">
    <source>
        <dbReference type="Proteomes" id="UP000324705"/>
    </source>
</evidence>
<dbReference type="InterPro" id="IPR032675">
    <property type="entry name" value="LRR_dom_sf"/>
</dbReference>
<feature type="domain" description="R13L1/DRL21-like LRR repeat region" evidence="1">
    <location>
        <begin position="70"/>
        <end position="190"/>
    </location>
</feature>
<keyword evidence="3" id="KW-1185">Reference proteome</keyword>
<evidence type="ECO:0000259" key="1">
    <source>
        <dbReference type="Pfam" id="PF25019"/>
    </source>
</evidence>
<proteinExistence type="predicted"/>
<organism evidence="2 3">
    <name type="scientific">Triticum turgidum subsp. durum</name>
    <name type="common">Durum wheat</name>
    <name type="synonym">Triticum durum</name>
    <dbReference type="NCBI Taxonomy" id="4567"/>
    <lineage>
        <taxon>Eukaryota</taxon>
        <taxon>Viridiplantae</taxon>
        <taxon>Streptophyta</taxon>
        <taxon>Embryophyta</taxon>
        <taxon>Tracheophyta</taxon>
        <taxon>Spermatophyta</taxon>
        <taxon>Magnoliopsida</taxon>
        <taxon>Liliopsida</taxon>
        <taxon>Poales</taxon>
        <taxon>Poaceae</taxon>
        <taxon>BOP clade</taxon>
        <taxon>Pooideae</taxon>
        <taxon>Triticodae</taxon>
        <taxon>Triticeae</taxon>
        <taxon>Triticinae</taxon>
        <taxon>Triticum</taxon>
    </lineage>
</organism>